<dbReference type="AlphaFoldDB" id="A1ZHJ0"/>
<dbReference type="Proteomes" id="UP000004095">
    <property type="component" value="Unassembled WGS sequence"/>
</dbReference>
<keyword evidence="2" id="KW-1185">Reference proteome</keyword>
<proteinExistence type="predicted"/>
<reference evidence="1 2" key="1">
    <citation type="submission" date="2007-01" db="EMBL/GenBank/DDBJ databases">
        <authorList>
            <person name="Haygood M."/>
            <person name="Podell S."/>
            <person name="Anderson C."/>
            <person name="Hopkinson B."/>
            <person name="Roe K."/>
            <person name="Barbeau K."/>
            <person name="Gaasterland T."/>
            <person name="Ferriera S."/>
            <person name="Johnson J."/>
            <person name="Kravitz S."/>
            <person name="Beeson K."/>
            <person name="Sutton G."/>
            <person name="Rogers Y.-H."/>
            <person name="Friedman R."/>
            <person name="Frazier M."/>
            <person name="Venter J.C."/>
        </authorList>
    </citation>
    <scope>NUCLEOTIDE SEQUENCE [LARGE SCALE GENOMIC DNA]</scope>
    <source>
        <strain evidence="1 2">ATCC 23134</strain>
    </source>
</reference>
<protein>
    <submittedName>
        <fullName evidence="1">Probable integral membrane protein, putative</fullName>
    </submittedName>
</protein>
<organism evidence="1 2">
    <name type="scientific">Microscilla marina ATCC 23134</name>
    <dbReference type="NCBI Taxonomy" id="313606"/>
    <lineage>
        <taxon>Bacteria</taxon>
        <taxon>Pseudomonadati</taxon>
        <taxon>Bacteroidota</taxon>
        <taxon>Cytophagia</taxon>
        <taxon>Cytophagales</taxon>
        <taxon>Microscillaceae</taxon>
        <taxon>Microscilla</taxon>
    </lineage>
</organism>
<sequence>MLVCLSCAQQKGRGEAPNDEIPLDSMLFALGVSQGELQYKKIDEASGLVASRNNPHALWTHNDSGGKSRLFLIGDKGEHLAVYKLEGIKARDWEDITLGPGPKQGVNYLYVGDIGDNKARYEEKMIYRFPEPDVSNVSGGVKKKIEKSAIETIRFQFPDGNRDVEAMMIDPATKDIFFVTKREENVRMYVARYPQSTTELNQLEFIGTLPMHKIVAGDISLTGNEVLIKDYGNIYYWQKEENESIEEVLKTPPVRLPYEDEPQGESIAWKLDGSGYYTLSEKRFEIEPVLYFYKRK</sequence>
<name>A1ZHJ0_MICM2</name>
<dbReference type="EMBL" id="AAWS01000008">
    <property type="protein sequence ID" value="EAY29997.1"/>
    <property type="molecule type" value="Genomic_DNA"/>
</dbReference>
<evidence type="ECO:0000313" key="2">
    <source>
        <dbReference type="Proteomes" id="UP000004095"/>
    </source>
</evidence>
<accession>A1ZHJ0</accession>
<comment type="caution">
    <text evidence="1">The sequence shown here is derived from an EMBL/GenBank/DDBJ whole genome shotgun (WGS) entry which is preliminary data.</text>
</comment>
<dbReference type="eggNOG" id="COG0823">
    <property type="taxonomic scope" value="Bacteria"/>
</dbReference>
<gene>
    <name evidence="1" type="ORF">M23134_05330</name>
</gene>
<evidence type="ECO:0000313" key="1">
    <source>
        <dbReference type="EMBL" id="EAY29997.1"/>
    </source>
</evidence>